<name>A0A0L7QQ31_9HYME</name>
<dbReference type="GO" id="GO:0003676">
    <property type="term" value="F:nucleic acid binding"/>
    <property type="evidence" value="ECO:0007669"/>
    <property type="project" value="InterPro"/>
</dbReference>
<sequence>FPEKWIGRGMKVCWPAHSPDLTHLGLFLRGMIKDIVYREVPAIAENMEGHVSNACASISSDTVQRARWMFILRLNKCI</sequence>
<keyword evidence="2" id="KW-1185">Reference proteome</keyword>
<evidence type="ECO:0008006" key="3">
    <source>
        <dbReference type="Google" id="ProtNLM"/>
    </source>
</evidence>
<dbReference type="PANTHER" id="PTHR47326:SF1">
    <property type="entry name" value="HTH PSQ-TYPE DOMAIN-CONTAINING PROTEIN"/>
    <property type="match status" value="1"/>
</dbReference>
<dbReference type="AlphaFoldDB" id="A0A0L7QQ31"/>
<protein>
    <recommendedName>
        <fullName evidence="3">Histone-lysine N-methyltransferase SETMAR</fullName>
    </recommendedName>
</protein>
<gene>
    <name evidence="1" type="ORF">WH47_08055</name>
</gene>
<evidence type="ECO:0000313" key="2">
    <source>
        <dbReference type="Proteomes" id="UP000053825"/>
    </source>
</evidence>
<accession>A0A0L7QQ31</accession>
<dbReference type="EMBL" id="KQ414807">
    <property type="protein sequence ID" value="KOC60596.1"/>
    <property type="molecule type" value="Genomic_DNA"/>
</dbReference>
<dbReference type="STRING" id="597456.A0A0L7QQ31"/>
<reference evidence="1 2" key="1">
    <citation type="submission" date="2015-07" db="EMBL/GenBank/DDBJ databases">
        <title>The genome of Habropoda laboriosa.</title>
        <authorList>
            <person name="Pan H."/>
            <person name="Kapheim K."/>
        </authorList>
    </citation>
    <scope>NUCLEOTIDE SEQUENCE [LARGE SCALE GENOMIC DNA]</scope>
    <source>
        <strain evidence="1">0110345459</strain>
    </source>
</reference>
<proteinExistence type="predicted"/>
<evidence type="ECO:0000313" key="1">
    <source>
        <dbReference type="EMBL" id="KOC60596.1"/>
    </source>
</evidence>
<dbReference type="PANTHER" id="PTHR47326">
    <property type="entry name" value="TRANSPOSABLE ELEMENT TC3 TRANSPOSASE-LIKE PROTEIN"/>
    <property type="match status" value="1"/>
</dbReference>
<dbReference type="Proteomes" id="UP000053825">
    <property type="component" value="Unassembled WGS sequence"/>
</dbReference>
<feature type="non-terminal residue" evidence="1">
    <location>
        <position position="1"/>
    </location>
</feature>
<dbReference type="InterPro" id="IPR036397">
    <property type="entry name" value="RNaseH_sf"/>
</dbReference>
<organism evidence="1 2">
    <name type="scientific">Habropoda laboriosa</name>
    <dbReference type="NCBI Taxonomy" id="597456"/>
    <lineage>
        <taxon>Eukaryota</taxon>
        <taxon>Metazoa</taxon>
        <taxon>Ecdysozoa</taxon>
        <taxon>Arthropoda</taxon>
        <taxon>Hexapoda</taxon>
        <taxon>Insecta</taxon>
        <taxon>Pterygota</taxon>
        <taxon>Neoptera</taxon>
        <taxon>Endopterygota</taxon>
        <taxon>Hymenoptera</taxon>
        <taxon>Apocrita</taxon>
        <taxon>Aculeata</taxon>
        <taxon>Apoidea</taxon>
        <taxon>Anthophila</taxon>
        <taxon>Apidae</taxon>
        <taxon>Habropoda</taxon>
    </lineage>
</organism>
<dbReference type="Gene3D" id="3.30.420.10">
    <property type="entry name" value="Ribonuclease H-like superfamily/Ribonuclease H"/>
    <property type="match status" value="1"/>
</dbReference>